<dbReference type="GO" id="GO:0005886">
    <property type="term" value="C:plasma membrane"/>
    <property type="evidence" value="ECO:0007669"/>
    <property type="project" value="UniProtKB-SubCell"/>
</dbReference>
<evidence type="ECO:0000259" key="11">
    <source>
        <dbReference type="PROSITE" id="PS50893"/>
    </source>
</evidence>
<evidence type="ECO:0000256" key="7">
    <source>
        <dbReference type="ARBA" id="ARBA00022741"/>
    </source>
</evidence>
<dbReference type="GO" id="GO:0015749">
    <property type="term" value="P:monosaccharide transmembrane transport"/>
    <property type="evidence" value="ECO:0007669"/>
    <property type="project" value="UniProtKB-ARBA"/>
</dbReference>
<dbReference type="AlphaFoldDB" id="A0A653IAD7"/>
<dbReference type="GO" id="GO:0016887">
    <property type="term" value="F:ATP hydrolysis activity"/>
    <property type="evidence" value="ECO:0007669"/>
    <property type="project" value="InterPro"/>
</dbReference>
<evidence type="ECO:0000256" key="6">
    <source>
        <dbReference type="ARBA" id="ARBA00022737"/>
    </source>
</evidence>
<accession>A0A653IAD7</accession>
<organism evidence="12 13">
    <name type="scientific">Exiguobacterium oxidotolerans</name>
    <dbReference type="NCBI Taxonomy" id="223958"/>
    <lineage>
        <taxon>Bacteria</taxon>
        <taxon>Bacillati</taxon>
        <taxon>Bacillota</taxon>
        <taxon>Bacilli</taxon>
        <taxon>Bacillales</taxon>
        <taxon>Bacillales Family XII. Incertae Sedis</taxon>
        <taxon>Exiguobacterium</taxon>
    </lineage>
</organism>
<dbReference type="PROSITE" id="PS00211">
    <property type="entry name" value="ABC_TRANSPORTER_1"/>
    <property type="match status" value="2"/>
</dbReference>
<evidence type="ECO:0000313" key="13">
    <source>
        <dbReference type="Proteomes" id="UP000439752"/>
    </source>
</evidence>
<dbReference type="Gene3D" id="3.40.50.300">
    <property type="entry name" value="P-loop containing nucleotide triphosphate hydrolases"/>
    <property type="match status" value="2"/>
</dbReference>
<comment type="subcellular location">
    <subcellularLocation>
        <location evidence="2">Cell inner membrane</location>
    </subcellularLocation>
    <subcellularLocation>
        <location evidence="1">Cell membrane</location>
        <topology evidence="1">Peripheral membrane protein</topology>
    </subcellularLocation>
</comment>
<dbReference type="CDD" id="cd03216">
    <property type="entry name" value="ABC_Carb_Monos_I"/>
    <property type="match status" value="1"/>
</dbReference>
<dbReference type="Proteomes" id="UP000439752">
    <property type="component" value="Unassembled WGS sequence"/>
</dbReference>
<dbReference type="Pfam" id="PF00005">
    <property type="entry name" value="ABC_tran"/>
    <property type="match status" value="2"/>
</dbReference>
<dbReference type="EMBL" id="CABWKQ010000020">
    <property type="protein sequence ID" value="VWX36011.1"/>
    <property type="molecule type" value="Genomic_DNA"/>
</dbReference>
<dbReference type="InterPro" id="IPR003439">
    <property type="entry name" value="ABC_transporter-like_ATP-bd"/>
</dbReference>
<evidence type="ECO:0000256" key="3">
    <source>
        <dbReference type="ARBA" id="ARBA00022448"/>
    </source>
</evidence>
<keyword evidence="4" id="KW-1003">Cell membrane</keyword>
<keyword evidence="13" id="KW-1185">Reference proteome</keyword>
<keyword evidence="7" id="KW-0547">Nucleotide-binding</keyword>
<keyword evidence="3" id="KW-0813">Transport</keyword>
<dbReference type="GO" id="GO:0005524">
    <property type="term" value="F:ATP binding"/>
    <property type="evidence" value="ECO:0007669"/>
    <property type="project" value="UniProtKB-KW"/>
</dbReference>
<evidence type="ECO:0000256" key="2">
    <source>
        <dbReference type="ARBA" id="ARBA00004533"/>
    </source>
</evidence>
<dbReference type="InterPro" id="IPR017871">
    <property type="entry name" value="ABC_transporter-like_CS"/>
</dbReference>
<evidence type="ECO:0000256" key="5">
    <source>
        <dbReference type="ARBA" id="ARBA00022597"/>
    </source>
</evidence>
<dbReference type="InterPro" id="IPR003593">
    <property type="entry name" value="AAA+_ATPase"/>
</dbReference>
<feature type="domain" description="ABC transporter" evidence="11">
    <location>
        <begin position="3"/>
        <end position="239"/>
    </location>
</feature>
<name>A0A653IAD7_9BACL</name>
<dbReference type="InterPro" id="IPR050107">
    <property type="entry name" value="ABC_carbohydrate_import_ATPase"/>
</dbReference>
<dbReference type="PANTHER" id="PTHR43790:SF3">
    <property type="entry name" value="D-ALLOSE IMPORT ATP-BINDING PROTEIN ALSA-RELATED"/>
    <property type="match status" value="1"/>
</dbReference>
<evidence type="ECO:0000256" key="8">
    <source>
        <dbReference type="ARBA" id="ARBA00022840"/>
    </source>
</evidence>
<dbReference type="FunFam" id="3.40.50.300:FF:000126">
    <property type="entry name" value="Galactose/methyl galactoside import ATP-binding protein MglA"/>
    <property type="match status" value="1"/>
</dbReference>
<dbReference type="PANTHER" id="PTHR43790">
    <property type="entry name" value="CARBOHYDRATE TRANSPORT ATP-BINDING PROTEIN MG119-RELATED"/>
    <property type="match status" value="1"/>
</dbReference>
<dbReference type="CDD" id="cd03215">
    <property type="entry name" value="ABC_Carb_Monos_II"/>
    <property type="match status" value="1"/>
</dbReference>
<keyword evidence="5" id="KW-0762">Sugar transport</keyword>
<gene>
    <name evidence="12" type="primary">rbsA</name>
    <name evidence="12" type="ORF">EXIGUO9Y_270090</name>
</gene>
<sequence length="492" mass="54054">MHIEMTEITKAFGPVPVLKGVDFELATGEIHALMGENGAGKSTLMKILTGVHKADEGTIQVDGVEQHYKNPKLAEEAGIAFIHQELNILPDLTVTENLFLGRELKSRFGVLKQAEMKRLAERELAELNVFMDVNQLARTLSVGQQQMIEIAKALMTHAKVIIMDEPTAALTEREIRALFSVATALREQGVSIVYISHRMEEIFELCDRITVLRDGVSVSTHRIAETSFEQIVREMVGREMGERYPERKVTHGDTVLEVTGATGKRFEDVSFSVRAGEIVGFSGLMGAGRTEVMRGLFGVDRLKAGTIRLNGNVINIKSPHDAIKQGLGFLTEDRKGEGLFLDFSLRENISLPTIRSLAKSGVISDQSERQFAEGYLKSLSVRHSSMDQPAKSLSGGNQQKVVLAKWLGTKPDVLILDEPTRGVDVGAKKEIYTIMNELAASGVAIIMISSDLPEILGMSDRVYVMREGQVSGMLEQQEATQESIMTLATGGQ</sequence>
<dbReference type="SUPFAM" id="SSF52540">
    <property type="entry name" value="P-loop containing nucleoside triphosphate hydrolases"/>
    <property type="match status" value="2"/>
</dbReference>
<keyword evidence="10" id="KW-0472">Membrane</keyword>
<feature type="domain" description="ABC transporter" evidence="11">
    <location>
        <begin position="250"/>
        <end position="492"/>
    </location>
</feature>
<keyword evidence="6" id="KW-0677">Repeat</keyword>
<evidence type="ECO:0000256" key="9">
    <source>
        <dbReference type="ARBA" id="ARBA00022967"/>
    </source>
</evidence>
<protein>
    <submittedName>
        <fullName evidence="12">Ribose ABC transporter (ATP-binding protein)</fullName>
    </submittedName>
</protein>
<evidence type="ECO:0000256" key="1">
    <source>
        <dbReference type="ARBA" id="ARBA00004202"/>
    </source>
</evidence>
<evidence type="ECO:0000256" key="4">
    <source>
        <dbReference type="ARBA" id="ARBA00022475"/>
    </source>
</evidence>
<dbReference type="RefSeq" id="WP_159173417.1">
    <property type="nucleotide sequence ID" value="NZ_LR732312.1"/>
</dbReference>
<evidence type="ECO:0000313" key="12">
    <source>
        <dbReference type="EMBL" id="VWX36011.1"/>
    </source>
</evidence>
<proteinExistence type="predicted"/>
<dbReference type="FunFam" id="3.40.50.300:FF:000127">
    <property type="entry name" value="Ribose import ATP-binding protein RbsA"/>
    <property type="match status" value="1"/>
</dbReference>
<keyword evidence="8 12" id="KW-0067">ATP-binding</keyword>
<dbReference type="InterPro" id="IPR027417">
    <property type="entry name" value="P-loop_NTPase"/>
</dbReference>
<dbReference type="SMART" id="SM00382">
    <property type="entry name" value="AAA"/>
    <property type="match status" value="2"/>
</dbReference>
<reference evidence="12 13" key="1">
    <citation type="submission" date="2019-10" db="EMBL/GenBank/DDBJ databases">
        <authorList>
            <person name="Karimi E."/>
        </authorList>
    </citation>
    <scope>NUCLEOTIDE SEQUENCE [LARGE SCALE GENOMIC DNA]</scope>
    <source>
        <strain evidence="12">Exiguobacterium sp. 9Y</strain>
    </source>
</reference>
<evidence type="ECO:0000256" key="10">
    <source>
        <dbReference type="ARBA" id="ARBA00023136"/>
    </source>
</evidence>
<dbReference type="PROSITE" id="PS50893">
    <property type="entry name" value="ABC_TRANSPORTER_2"/>
    <property type="match status" value="2"/>
</dbReference>
<keyword evidence="9" id="KW-1278">Translocase</keyword>